<feature type="region of interest" description="Disordered" evidence="1">
    <location>
        <begin position="177"/>
        <end position="207"/>
    </location>
</feature>
<name>A0A1I8H4P6_9PLAT</name>
<evidence type="ECO:0000256" key="1">
    <source>
        <dbReference type="SAM" id="MobiDB-lite"/>
    </source>
</evidence>
<reference evidence="3" key="1">
    <citation type="submission" date="2016-11" db="UniProtKB">
        <authorList>
            <consortium name="WormBaseParasite"/>
        </authorList>
    </citation>
    <scope>IDENTIFICATION</scope>
</reference>
<dbReference type="WBParaSite" id="maker-uti_cns_0004498-snap-gene-0.10-mRNA-1">
    <property type="protein sequence ID" value="maker-uti_cns_0004498-snap-gene-0.10-mRNA-1"/>
    <property type="gene ID" value="maker-uti_cns_0004498-snap-gene-0.10"/>
</dbReference>
<evidence type="ECO:0000313" key="3">
    <source>
        <dbReference type="WBParaSite" id="maker-uti_cns_0004498-snap-gene-0.10-mRNA-1"/>
    </source>
</evidence>
<proteinExistence type="predicted"/>
<sequence>TACQRQLQSASAILQVAERQEAALAAWDSLIDRLQQVAEQRRTRLRAASRPALSETMATAMQQAADQLRAALDSGDLRAAAAARDRLATTEEAALAAVTVAESSLTQQLAPPPPQLNKHLLEVEFANLFDEAEYLYRGFRGHPSGTLRRHHKTDRRRKFESVRATDLTVVTLGDQTRHGRRPMWRGPETGLRWPTQDEEENASQTAVDFESLEAGSLPASNRSPWRPLPSTVLYCKSPNSRQLLVLESVSGCHLATVELTAALPHLVERLAYWPAKQQLLLSNGKSVLQCDLTGVCHRRLDGFRDATDVCLDLNGDRLLVLESRLGCVFVYGLEKFAPLQTLGPFGRGLHSMCWVSGATGQSLPALLLTDRLGPIRIFAGSNKLVPIRELTPELHTAAAEAATPSWPSSFTAAAVSPAGDQVYIATPSSGIFCLPYSRLLNNQDEQESGVSSTGFELLISAAELNHRAPAGMEILQLTSACDNAGLEQSAAGFELLVCSGDASEIDVFHLTTTAVQLDYVDEGDGGFNPM</sequence>
<dbReference type="AlphaFoldDB" id="A0A1I8H4P6"/>
<keyword evidence="2" id="KW-1185">Reference proteome</keyword>
<dbReference type="Proteomes" id="UP000095280">
    <property type="component" value="Unplaced"/>
</dbReference>
<dbReference type="SUPFAM" id="SSF63829">
    <property type="entry name" value="Calcium-dependent phosphotriesterase"/>
    <property type="match status" value="1"/>
</dbReference>
<organism evidence="2 3">
    <name type="scientific">Macrostomum lignano</name>
    <dbReference type="NCBI Taxonomy" id="282301"/>
    <lineage>
        <taxon>Eukaryota</taxon>
        <taxon>Metazoa</taxon>
        <taxon>Spiralia</taxon>
        <taxon>Lophotrochozoa</taxon>
        <taxon>Platyhelminthes</taxon>
        <taxon>Rhabditophora</taxon>
        <taxon>Macrostomorpha</taxon>
        <taxon>Macrostomida</taxon>
        <taxon>Macrostomidae</taxon>
        <taxon>Macrostomum</taxon>
    </lineage>
</organism>
<protein>
    <submittedName>
        <fullName evidence="3">CNH domain-containing protein</fullName>
    </submittedName>
</protein>
<accession>A0A1I8H4P6</accession>
<evidence type="ECO:0000313" key="2">
    <source>
        <dbReference type="Proteomes" id="UP000095280"/>
    </source>
</evidence>